<accession>A0A2W1EP88</accession>
<reference evidence="3" key="3">
    <citation type="journal article" date="2022" name="bioRxiv">
        <title>A global pangenome for the wheat fungal pathogen Pyrenophora tritici-repentis and prediction of effector protein structural homology.</title>
        <authorList>
            <person name="Moolhuijzen P."/>
            <person name="See P.T."/>
            <person name="Shi G."/>
            <person name="Powell H.R."/>
            <person name="Cockram J."/>
            <person name="Jorgensen L.N."/>
            <person name="Benslimane H."/>
            <person name="Strelkov S.E."/>
            <person name="Turner J."/>
            <person name="Liu Z."/>
            <person name="Moffat C.S."/>
        </authorList>
    </citation>
    <scope>NUCLEOTIDE SEQUENCE</scope>
    <source>
        <strain evidence="3">86-124</strain>
    </source>
</reference>
<evidence type="ECO:0000313" key="3">
    <source>
        <dbReference type="EMBL" id="KAI1511813.1"/>
    </source>
</evidence>
<protein>
    <submittedName>
        <fullName evidence="3">Uncharacterized protein</fullName>
    </submittedName>
</protein>
<name>A0A2W1EP88_9PLEO</name>
<keyword evidence="5" id="KW-1185">Reference proteome</keyword>
<reference evidence="5" key="4">
    <citation type="journal article" date="2022" name="Microb. Genom.">
        <title>A global pangenome for the wheat fungal pathogen Pyrenophora tritici-repentis and prediction of effector protein structural homology.</title>
        <authorList>
            <person name="Moolhuijzen P.M."/>
            <person name="See P.T."/>
            <person name="Shi G."/>
            <person name="Powell H.R."/>
            <person name="Cockram J."/>
            <person name="Jorgensen L.N."/>
            <person name="Benslimane H."/>
            <person name="Strelkov S.E."/>
            <person name="Turner J."/>
            <person name="Liu Z."/>
            <person name="Moffat C.S."/>
        </authorList>
    </citation>
    <scope>NUCLEOTIDE SEQUENCE [LARGE SCALE GENOMIC DNA]</scope>
</reference>
<dbReference type="OrthoDB" id="3671487at2759"/>
<dbReference type="AlphaFoldDB" id="A0A2W1EP88"/>
<evidence type="ECO:0000313" key="5">
    <source>
        <dbReference type="Proteomes" id="UP000249757"/>
    </source>
</evidence>
<evidence type="ECO:0000256" key="1">
    <source>
        <dbReference type="SAM" id="MobiDB-lite"/>
    </source>
</evidence>
<feature type="compositionally biased region" description="Basic and acidic residues" evidence="1">
    <location>
        <begin position="1"/>
        <end position="14"/>
    </location>
</feature>
<proteinExistence type="predicted"/>
<reference evidence="3" key="2">
    <citation type="submission" date="2021-05" db="EMBL/GenBank/DDBJ databases">
        <authorList>
            <person name="Moolhuijzen P.M."/>
            <person name="Moffat C.S."/>
        </authorList>
    </citation>
    <scope>NUCLEOTIDE SEQUENCE</scope>
    <source>
        <strain evidence="3">86-124</strain>
    </source>
</reference>
<reference evidence="2 4" key="1">
    <citation type="journal article" date="2018" name="BMC Genomics">
        <title>Comparative genomics of the wheat fungal pathogen Pyrenophora tritici-repentis reveals chromosomal variations and genome plasticity.</title>
        <authorList>
            <person name="Moolhuijzen P."/>
            <person name="See P.T."/>
            <person name="Hane J.K."/>
            <person name="Shi G."/>
            <person name="Liu Z."/>
            <person name="Oliver R.P."/>
            <person name="Moffat C.S."/>
        </authorList>
    </citation>
    <scope>NUCLEOTIDE SEQUENCE [LARGE SCALE GENOMIC DNA]</scope>
    <source>
        <strain evidence="2">M4</strain>
    </source>
</reference>
<comment type="caution">
    <text evidence="3">The sequence shown here is derived from an EMBL/GenBank/DDBJ whole genome shotgun (WGS) entry which is preliminary data.</text>
</comment>
<sequence length="285" mass="32624">MADPHREERSKELDQNLSPVPQTQGFLGLPLEMRVEVYRYLLDNTLSRGQTSDIAALLLACRTTYVEMSPMIEHIETILKVKNACDALKSKHGRPVRFKAPQNYLYLEPLPRLTVYIPTHALELASMFTCEDVAATLTTEPRLPEAHLWGIGIQLRQIFELPLDSITLYTYDLKESNKVPQLGWRSLLDVFKIITQEPHGCLSAASRVKKLILFETTTLSYNPEQCQHLEQLFSQRTWTGVIPKFRQRLRNQLQELNAVYTVDGKTGKCWGIDLENSVFSPPRPT</sequence>
<evidence type="ECO:0000313" key="2">
    <source>
        <dbReference type="EMBL" id="KAF7568736.1"/>
    </source>
</evidence>
<gene>
    <name evidence="3" type="ORF">Ptr86124_009457</name>
    <name evidence="2" type="ORF">PtrM4_133490</name>
</gene>
<dbReference type="EMBL" id="NQIK02000007">
    <property type="protein sequence ID" value="KAF7568736.1"/>
    <property type="molecule type" value="Genomic_DNA"/>
</dbReference>
<dbReference type="Proteomes" id="UP000249757">
    <property type="component" value="Unassembled WGS sequence"/>
</dbReference>
<organism evidence="3 5">
    <name type="scientific">Pyrenophora tritici-repentis</name>
    <dbReference type="NCBI Taxonomy" id="45151"/>
    <lineage>
        <taxon>Eukaryota</taxon>
        <taxon>Fungi</taxon>
        <taxon>Dikarya</taxon>
        <taxon>Ascomycota</taxon>
        <taxon>Pezizomycotina</taxon>
        <taxon>Dothideomycetes</taxon>
        <taxon>Pleosporomycetidae</taxon>
        <taxon>Pleosporales</taxon>
        <taxon>Pleosporineae</taxon>
        <taxon>Pleosporaceae</taxon>
        <taxon>Pyrenophora</taxon>
    </lineage>
</organism>
<dbReference type="EMBL" id="NRDI02000013">
    <property type="protein sequence ID" value="KAI1511813.1"/>
    <property type="molecule type" value="Genomic_DNA"/>
</dbReference>
<feature type="region of interest" description="Disordered" evidence="1">
    <location>
        <begin position="1"/>
        <end position="21"/>
    </location>
</feature>
<evidence type="ECO:0000313" key="4">
    <source>
        <dbReference type="Proteomes" id="UP000245464"/>
    </source>
</evidence>
<dbReference type="Proteomes" id="UP000245464">
    <property type="component" value="Chromosome 7"/>
</dbReference>